<evidence type="ECO:0000256" key="4">
    <source>
        <dbReference type="ARBA" id="ARBA00022692"/>
    </source>
</evidence>
<dbReference type="Pfam" id="PF07690">
    <property type="entry name" value="MFS_1"/>
    <property type="match status" value="1"/>
</dbReference>
<dbReference type="SUPFAM" id="SSF103473">
    <property type="entry name" value="MFS general substrate transporter"/>
    <property type="match status" value="1"/>
</dbReference>
<dbReference type="RefSeq" id="WP_195170751.1">
    <property type="nucleotide sequence ID" value="NZ_CP062983.1"/>
</dbReference>
<dbReference type="PANTHER" id="PTHR23514:SF3">
    <property type="entry name" value="BYPASS OF STOP CODON PROTEIN 6"/>
    <property type="match status" value="1"/>
</dbReference>
<comment type="similarity">
    <text evidence="2">Belongs to the major facilitator superfamily.</text>
</comment>
<feature type="transmembrane region" description="Helical" evidence="7">
    <location>
        <begin position="47"/>
        <end position="71"/>
    </location>
</feature>
<name>A0A7S8E984_9CHLR</name>
<dbReference type="InterPro" id="IPR036259">
    <property type="entry name" value="MFS_trans_sf"/>
</dbReference>
<dbReference type="GO" id="GO:0022857">
    <property type="term" value="F:transmembrane transporter activity"/>
    <property type="evidence" value="ECO:0007669"/>
    <property type="project" value="InterPro"/>
</dbReference>
<evidence type="ECO:0000313" key="9">
    <source>
        <dbReference type="EMBL" id="QPC82682.1"/>
    </source>
</evidence>
<keyword evidence="3" id="KW-0813">Transport</keyword>
<dbReference type="EMBL" id="CP062983">
    <property type="protein sequence ID" value="QPC82682.1"/>
    <property type="molecule type" value="Genomic_DNA"/>
</dbReference>
<dbReference type="PANTHER" id="PTHR23514">
    <property type="entry name" value="BYPASS OF STOP CODON PROTEIN 6"/>
    <property type="match status" value="1"/>
</dbReference>
<reference evidence="9 10" key="1">
    <citation type="submission" date="2020-02" db="EMBL/GenBank/DDBJ databases">
        <authorList>
            <person name="Zheng R.K."/>
            <person name="Sun C.M."/>
        </authorList>
    </citation>
    <scope>NUCLEOTIDE SEQUENCE [LARGE SCALE GENOMIC DNA]</scope>
    <source>
        <strain evidence="10">rifampicinis</strain>
    </source>
</reference>
<accession>A0A7S8E984</accession>
<dbReference type="Proteomes" id="UP000594468">
    <property type="component" value="Chromosome"/>
</dbReference>
<evidence type="ECO:0000256" key="7">
    <source>
        <dbReference type="SAM" id="Phobius"/>
    </source>
</evidence>
<dbReference type="AlphaFoldDB" id="A0A7S8E984"/>
<dbReference type="GO" id="GO:0005886">
    <property type="term" value="C:plasma membrane"/>
    <property type="evidence" value="ECO:0007669"/>
    <property type="project" value="UniProtKB-SubCell"/>
</dbReference>
<keyword evidence="4 7" id="KW-0812">Transmembrane</keyword>
<comment type="subcellular location">
    <subcellularLocation>
        <location evidence="1">Cell membrane</location>
        <topology evidence="1">Multi-pass membrane protein</topology>
    </subcellularLocation>
</comment>
<organism evidence="9 10">
    <name type="scientific">Phototrophicus methaneseepsis</name>
    <dbReference type="NCBI Taxonomy" id="2710758"/>
    <lineage>
        <taxon>Bacteria</taxon>
        <taxon>Bacillati</taxon>
        <taxon>Chloroflexota</taxon>
        <taxon>Candidatus Thermofontia</taxon>
        <taxon>Phototrophicales</taxon>
        <taxon>Phototrophicaceae</taxon>
        <taxon>Phototrophicus</taxon>
    </lineage>
</organism>
<evidence type="ECO:0000259" key="8">
    <source>
        <dbReference type="PROSITE" id="PS50850"/>
    </source>
</evidence>
<feature type="transmembrane region" description="Helical" evidence="7">
    <location>
        <begin position="168"/>
        <end position="186"/>
    </location>
</feature>
<dbReference type="Gene3D" id="1.20.1250.20">
    <property type="entry name" value="MFS general substrate transporter like domains"/>
    <property type="match status" value="2"/>
</dbReference>
<gene>
    <name evidence="9" type="ORF">G4Y79_23855</name>
</gene>
<feature type="transmembrane region" description="Helical" evidence="7">
    <location>
        <begin position="263"/>
        <end position="283"/>
    </location>
</feature>
<evidence type="ECO:0000313" key="10">
    <source>
        <dbReference type="Proteomes" id="UP000594468"/>
    </source>
</evidence>
<feature type="transmembrane region" description="Helical" evidence="7">
    <location>
        <begin position="228"/>
        <end position="251"/>
    </location>
</feature>
<keyword evidence="6 7" id="KW-0472">Membrane</keyword>
<feature type="transmembrane region" description="Helical" evidence="7">
    <location>
        <begin position="345"/>
        <end position="371"/>
    </location>
</feature>
<evidence type="ECO:0000256" key="3">
    <source>
        <dbReference type="ARBA" id="ARBA00022448"/>
    </source>
</evidence>
<feature type="transmembrane region" description="Helical" evidence="7">
    <location>
        <begin position="377"/>
        <end position="395"/>
    </location>
</feature>
<feature type="transmembrane region" description="Helical" evidence="7">
    <location>
        <begin position="78"/>
        <end position="95"/>
    </location>
</feature>
<feature type="transmembrane region" description="Helical" evidence="7">
    <location>
        <begin position="101"/>
        <end position="119"/>
    </location>
</feature>
<keyword evidence="5 7" id="KW-1133">Transmembrane helix</keyword>
<proteinExistence type="inferred from homology"/>
<dbReference type="InterPro" id="IPR020846">
    <property type="entry name" value="MFS_dom"/>
</dbReference>
<evidence type="ECO:0000256" key="1">
    <source>
        <dbReference type="ARBA" id="ARBA00004651"/>
    </source>
</evidence>
<dbReference type="PROSITE" id="PS50850">
    <property type="entry name" value="MFS"/>
    <property type="match status" value="1"/>
</dbReference>
<evidence type="ECO:0000256" key="2">
    <source>
        <dbReference type="ARBA" id="ARBA00008335"/>
    </source>
</evidence>
<evidence type="ECO:0000256" key="5">
    <source>
        <dbReference type="ARBA" id="ARBA00022989"/>
    </source>
</evidence>
<feature type="transmembrane region" description="Helical" evidence="7">
    <location>
        <begin position="140"/>
        <end position="162"/>
    </location>
</feature>
<feature type="transmembrane region" description="Helical" evidence="7">
    <location>
        <begin position="290"/>
        <end position="306"/>
    </location>
</feature>
<evidence type="ECO:0000256" key="6">
    <source>
        <dbReference type="ARBA" id="ARBA00023136"/>
    </source>
</evidence>
<keyword evidence="10" id="KW-1185">Reference proteome</keyword>
<protein>
    <submittedName>
        <fullName evidence="9">MFS transporter</fullName>
    </submittedName>
</protein>
<dbReference type="InterPro" id="IPR051788">
    <property type="entry name" value="MFS_Transporter"/>
</dbReference>
<feature type="domain" description="Major facilitator superfamily (MFS) profile" evidence="8">
    <location>
        <begin position="13"/>
        <end position="402"/>
    </location>
</feature>
<dbReference type="InterPro" id="IPR011701">
    <property type="entry name" value="MFS"/>
</dbReference>
<feature type="transmembrane region" description="Helical" evidence="7">
    <location>
        <begin position="312"/>
        <end position="333"/>
    </location>
</feature>
<dbReference type="KEGG" id="pmet:G4Y79_23855"/>
<sequence>MLSKAFPRRMTVFVLVMLLVEFLDEFTFGVTETAWPFIRNELDLNYAQIGLLIGIPLFLANFIEPIFGLLADTPRRRLVMVGGGIMYGVALLWVASSQSYAMMMLALILLMPASGAFIGTAQASLMDHEPDRHDQNMARWTFAGSVGMVIGPLALGAFLLIGSGWRPLLVLIGGLMMLAAFIVWRLPANAALRSHASDADDAGEPEYGLMDNARLALGALKRPAIWRWLILLQFSDLMLDVLFSYLALYFVDVVGVGEAQAGLAVAVWSSVGLLGDFLLIPLLERIQGLAYLRISVVAELILYPAFLLVDDITLKLVILGIIGLFNAGWYAILSGKLYSALPGQSGIALTLGNVGGLFGSLIPALVGIVASHYGLQAAMWVMLAGPVVLFIGLPWRTDKPIKLEESAAK</sequence>